<accession>A0A1F6F076</accession>
<sequence length="113" mass="12611">MPNVRSVAEEETPVTSPAVVEKLDASNMNRENWNKLEGVYNAFLNGGGLHAMEELKLDGVISEGDFEAALRVNRAIVLSLNKYKDEALREAANKDNEEIERIKQRLADLQGNK</sequence>
<reference evidence="3 4" key="1">
    <citation type="journal article" date="2016" name="Nat. Commun.">
        <title>Thousands of microbial genomes shed light on interconnected biogeochemical processes in an aquifer system.</title>
        <authorList>
            <person name="Anantharaman K."/>
            <person name="Brown C.T."/>
            <person name="Hug L.A."/>
            <person name="Sharon I."/>
            <person name="Castelle C.J."/>
            <person name="Probst A.J."/>
            <person name="Thomas B.C."/>
            <person name="Singh A."/>
            <person name="Wilkins M.J."/>
            <person name="Karaoz U."/>
            <person name="Brodie E.L."/>
            <person name="Williams K.H."/>
            <person name="Hubbard S.S."/>
            <person name="Banfield J.F."/>
        </authorList>
    </citation>
    <scope>NUCLEOTIDE SEQUENCE [LARGE SCALE GENOMIC DNA]</scope>
</reference>
<organism evidence="3 4">
    <name type="scientific">Candidatus Kaiserbacteria bacterium RIFCSPLOWO2_02_FULL_55_12</name>
    <dbReference type="NCBI Taxonomy" id="1798522"/>
    <lineage>
        <taxon>Bacteria</taxon>
        <taxon>Candidatus Kaiseribacteriota</taxon>
    </lineage>
</organism>
<name>A0A1F6F076_9BACT</name>
<dbReference type="Proteomes" id="UP000178919">
    <property type="component" value="Unassembled WGS sequence"/>
</dbReference>
<evidence type="ECO:0000313" key="3">
    <source>
        <dbReference type="EMBL" id="OGG79257.1"/>
    </source>
</evidence>
<proteinExistence type="predicted"/>
<evidence type="ECO:0000313" key="4">
    <source>
        <dbReference type="Proteomes" id="UP000178919"/>
    </source>
</evidence>
<feature type="coiled-coil region" evidence="1">
    <location>
        <begin position="80"/>
        <end position="112"/>
    </location>
</feature>
<dbReference type="AlphaFoldDB" id="A0A1F6F076"/>
<evidence type="ECO:0000256" key="1">
    <source>
        <dbReference type="SAM" id="Coils"/>
    </source>
</evidence>
<keyword evidence="1" id="KW-0175">Coiled coil</keyword>
<comment type="caution">
    <text evidence="3">The sequence shown here is derived from an EMBL/GenBank/DDBJ whole genome shotgun (WGS) entry which is preliminary data.</text>
</comment>
<gene>
    <name evidence="3" type="ORF">A3J11_00080</name>
</gene>
<protein>
    <submittedName>
        <fullName evidence="3">Uncharacterized protein</fullName>
    </submittedName>
</protein>
<evidence type="ECO:0000256" key="2">
    <source>
        <dbReference type="SAM" id="MobiDB-lite"/>
    </source>
</evidence>
<feature type="region of interest" description="Disordered" evidence="2">
    <location>
        <begin position="1"/>
        <end position="23"/>
    </location>
</feature>
<dbReference type="EMBL" id="MFMJ01000021">
    <property type="protein sequence ID" value="OGG79257.1"/>
    <property type="molecule type" value="Genomic_DNA"/>
</dbReference>